<dbReference type="HOGENOM" id="CLU_001028_0_0_1"/>
<dbReference type="EMBL" id="AMGV01000008">
    <property type="protein sequence ID" value="KEF54964.1"/>
    <property type="molecule type" value="Genomic_DNA"/>
</dbReference>
<keyword evidence="1" id="KW-0812">Transmembrane</keyword>
<dbReference type="RefSeq" id="XP_013257554.1">
    <property type="nucleotide sequence ID" value="XM_013402100.1"/>
</dbReference>
<evidence type="ECO:0000313" key="2">
    <source>
        <dbReference type="EMBL" id="KEF54964.1"/>
    </source>
</evidence>
<feature type="transmembrane region" description="Helical" evidence="1">
    <location>
        <begin position="1596"/>
        <end position="1616"/>
    </location>
</feature>
<feature type="transmembrane region" description="Helical" evidence="1">
    <location>
        <begin position="1337"/>
        <end position="1358"/>
    </location>
</feature>
<dbReference type="GeneID" id="25283528"/>
<comment type="caution">
    <text evidence="2">The sequence shown here is derived from an EMBL/GenBank/DDBJ whole genome shotgun (WGS) entry which is preliminary data.</text>
</comment>
<evidence type="ECO:0000313" key="3">
    <source>
        <dbReference type="Proteomes" id="UP000027920"/>
    </source>
</evidence>
<keyword evidence="3" id="KW-1185">Reference proteome</keyword>
<sequence>MADALDDIMIALGSIPAFNTSEFSDRLKGALLTTPRMQPLKSYFNNPHESQVNCVFGGIDCADIIQMLGVSTAAAVLARYPDDKNFHSLVNGETAIRIPDSRIQSLMTCLFTQHVNEGLERNNKPKLDALRGDASFVTEFSRRVKSPGFDPFIGRTDLHYALTVLFVYEYFAKGPGFIMPNDPQDLVAKEVLHAWRETQAEKWGDEQSLEEYARAFSFITSSIFSPTDLAHTPLQEYASKLQDAGLLFPEHHNWAGRSVTAVPDAAIRAKRGKIFEQMNLDGFQSLSHDLLTIWNAGIDDVALSAFWLGAIRGAEFDTLDQDEDNGSDPFHVHRTTIYGYKLVDWANINQDMSNLVNQGVSLDNQSHSFVWKKHEPSGHRSCFLPGTKVLTSTGSLNIEELYEGSRVLTRVSPPQWGVVSSEVVRLPPPNVVYGINGQDGFFTAGHVFFTSTGLRAIDPHIARAENPWLDVATLRVGHHLLQTVDGESYKHILISSIEQHKTNADYVYGVHLREGLRSYHANGFLVGLNYPEITAASIAEQLRIIPQPERLRMLTQFKELTPILHRFGGQTVIELLEREAHQSCFQYGGKPTSTYRFLVRDLTMPYIAHDKDTRANLFCLELYSGVVHVDGALCKHASFDGDSIYWSRKIDNDQWEHVWCRFANGGLRGRGRLVRTTESYLSVDQVRDSVQRFELVPGVVPKARLRATHNRSRATLSATDSESNLWKFSLFYDPAPYDTNASVETWKPTVAFGSSTCTLVDNAVEYTTFGFDQYKLIRNALVEHSKSQVKDDKTKQFFDESSELFEVVITSDINQQQVFEIEALHSNQILQASDQYIKWIIDNPDWRKMQKEVPIKDLTFTNIGMPSSFRLPLLVQKFRLKVGPFGDKPTGIITEFDPFCREMSGTAHWVAGTADYASATTLAAAVSHATNLAGAASRLDVHVEPHPLALSLTVDVLDDDNDKVTAIASLSYNQKGVNEMVQTMIGNIMAYHMNEDDRKVFVGEKPDTLPREYAAGLDSTTAAWMRDTYAPAYICQILAQSDESIRDSLKFTAQERKNIKYFWNGKGPSCLSRATIFKNLERSVTRYVIRTKYDKVGAAYDTNDASVGIKFSNLLLKKYQSPAALGLFGKTKTLDGCSLLTKIAAIMDALDGGNAVDRSRDIFDGTTKEKATVHDTNSNALVWSVMSYQKFKGWDNPYWGNPNLSSDLAAATIQEQWLEDAMAEVVEKLLDHSADLQNSVLGQMSNEIQEWGKQLPGWDQMAMKDRCLLVVGQIGPKLRNFIMGLAKTWGWVKKGGVWVIDTGRAMWTRGAENLIEVAEDEAQKDQPATGTPLSVPLIKGLLFTVGAVVLTAQIWLLSDQFQSASAARRGLLIMGVFAAFNTMAQFGLDLTEAILKYRGVQFSDEAFRVLSGRWDNFIQRWGRNNGELTQYNEQTGYSPPSNPEAEVRFVANAEHDEYGSPKAENEDLVPTKQQQFEADLAELGGEWEAINGYQRAFAVARFSLQVLGYLVAIGIAIFMTWQLAKEWDSLDTGSKIFQALQVALALIEAIGAAVILFVGAAAVVGFAVVSVFAVGTAFAASAAGAFFAMASVFASVTIVLAVVAVLVMVAMFIYLFTRDPPLNGAEQFIRDRGQPFANRAGLTAPVAPCSFSVSPSSFTSSETKIQEVRMSFTNPTASEVEIDELRVDLSTAKSKTDKDNYSALFHDGERFTVDGSKMEVGIVKLESNKGSETKALFSVVNHESDIDVDSETYNVSFRIAGPKVHDPEIGSVPGPFKMQPSEVLTVTAYGTVYAKSKLGGKDVQTSVDWKQTLKGEPIFDTFMIDRTAAT</sequence>
<dbReference type="Proteomes" id="UP000027920">
    <property type="component" value="Unassembled WGS sequence"/>
</dbReference>
<protein>
    <submittedName>
        <fullName evidence="2">Uncharacterized protein</fullName>
    </submittedName>
</protein>
<proteinExistence type="predicted"/>
<gene>
    <name evidence="2" type="ORF">A1O9_08616</name>
</gene>
<name>A0A072P4D8_9EURO</name>
<keyword evidence="1" id="KW-0472">Membrane</keyword>
<feature type="transmembrane region" description="Helical" evidence="1">
    <location>
        <begin position="1536"/>
        <end position="1558"/>
    </location>
</feature>
<dbReference type="OrthoDB" id="4428759at2759"/>
<dbReference type="Gene3D" id="2.170.16.10">
    <property type="entry name" value="Hedgehog/Intein (Hint) domain"/>
    <property type="match status" value="1"/>
</dbReference>
<accession>A0A072P4D8</accession>
<organism evidence="2 3">
    <name type="scientific">Exophiala aquamarina CBS 119918</name>
    <dbReference type="NCBI Taxonomy" id="1182545"/>
    <lineage>
        <taxon>Eukaryota</taxon>
        <taxon>Fungi</taxon>
        <taxon>Dikarya</taxon>
        <taxon>Ascomycota</taxon>
        <taxon>Pezizomycotina</taxon>
        <taxon>Eurotiomycetes</taxon>
        <taxon>Chaetothyriomycetidae</taxon>
        <taxon>Chaetothyriales</taxon>
        <taxon>Herpotrichiellaceae</taxon>
        <taxon>Exophiala</taxon>
    </lineage>
</organism>
<dbReference type="InterPro" id="IPR006141">
    <property type="entry name" value="Intein_N"/>
</dbReference>
<keyword evidence="1" id="KW-1133">Transmembrane helix</keyword>
<dbReference type="SUPFAM" id="SSF51294">
    <property type="entry name" value="Hedgehog/intein (Hint) domain"/>
    <property type="match status" value="1"/>
</dbReference>
<reference evidence="2 3" key="1">
    <citation type="submission" date="2013-03" db="EMBL/GenBank/DDBJ databases">
        <title>The Genome Sequence of Exophiala aquamarina CBS 119918.</title>
        <authorList>
            <consortium name="The Broad Institute Genomics Platform"/>
            <person name="Cuomo C."/>
            <person name="de Hoog S."/>
            <person name="Gorbushina A."/>
            <person name="Walker B."/>
            <person name="Young S.K."/>
            <person name="Zeng Q."/>
            <person name="Gargeya S."/>
            <person name="Fitzgerald M."/>
            <person name="Haas B."/>
            <person name="Abouelleil A."/>
            <person name="Allen A.W."/>
            <person name="Alvarado L."/>
            <person name="Arachchi H.M."/>
            <person name="Berlin A.M."/>
            <person name="Chapman S.B."/>
            <person name="Gainer-Dewar J."/>
            <person name="Goldberg J."/>
            <person name="Griggs A."/>
            <person name="Gujja S."/>
            <person name="Hansen M."/>
            <person name="Howarth C."/>
            <person name="Imamovic A."/>
            <person name="Ireland A."/>
            <person name="Larimer J."/>
            <person name="McCowan C."/>
            <person name="Murphy C."/>
            <person name="Pearson M."/>
            <person name="Poon T.W."/>
            <person name="Priest M."/>
            <person name="Roberts A."/>
            <person name="Saif S."/>
            <person name="Shea T."/>
            <person name="Sisk P."/>
            <person name="Sykes S."/>
            <person name="Wortman J."/>
            <person name="Nusbaum C."/>
            <person name="Birren B."/>
        </authorList>
    </citation>
    <scope>NUCLEOTIDE SEQUENCE [LARGE SCALE GENOMIC DNA]</scope>
    <source>
        <strain evidence="2 3">CBS 119918</strain>
    </source>
</reference>
<dbReference type="GO" id="GO:0016539">
    <property type="term" value="P:intein-mediated protein splicing"/>
    <property type="evidence" value="ECO:0007669"/>
    <property type="project" value="InterPro"/>
</dbReference>
<dbReference type="PROSITE" id="PS50817">
    <property type="entry name" value="INTEIN_N_TER"/>
    <property type="match status" value="1"/>
</dbReference>
<feature type="transmembrane region" description="Helical" evidence="1">
    <location>
        <begin position="1506"/>
        <end position="1524"/>
    </location>
</feature>
<dbReference type="VEuPathDB" id="FungiDB:A1O9_08616"/>
<dbReference type="InterPro" id="IPR036844">
    <property type="entry name" value="Hint_dom_sf"/>
</dbReference>
<feature type="transmembrane region" description="Helical" evidence="1">
    <location>
        <begin position="1564"/>
        <end position="1589"/>
    </location>
</feature>
<evidence type="ECO:0000256" key="1">
    <source>
        <dbReference type="SAM" id="Phobius"/>
    </source>
</evidence>